<evidence type="ECO:0000313" key="2">
    <source>
        <dbReference type="EMBL" id="OME92247.1"/>
    </source>
</evidence>
<sequence length="297" mass="34327">MAIESKLQQLFREPIERITYLDPGYSGHASDVWLVKTTREERVVRSSRLTEAPAREFWWGCLDLFGIDPRRMRYFEANVTMLSAILGIPAPRVHARAVLENKEYLVVEKMNGKALRSFIGQSDELLHQLGVWLAQVHLNRYDYFGNLSSGQIDRKESFHARMSQTIRHLVERDYKNDSNIKMQVDAIISQLFVLPVPDHFCPVFIDLDPSQFLIQDGMLSAVVDVEAYAIGPREFDFVGLEYVLDEISAASFLNGYSTILDPPDLSKYRKVYRYFYRLLGVQGSVDLNQWYAQRAIF</sequence>
<keyword evidence="2" id="KW-0808">Transferase</keyword>
<dbReference type="OrthoDB" id="1995894at2"/>
<comment type="caution">
    <text evidence="2">The sequence shown here is derived from an EMBL/GenBank/DDBJ whole genome shotgun (WGS) entry which is preliminary data.</text>
</comment>
<name>A0A1R1B157_PAELA</name>
<accession>A0A1R1B157</accession>
<dbReference type="GO" id="GO:0016740">
    <property type="term" value="F:transferase activity"/>
    <property type="evidence" value="ECO:0007669"/>
    <property type="project" value="UniProtKB-KW"/>
</dbReference>
<protein>
    <submittedName>
        <fullName evidence="2">Aminoglycoside phosphotransferase</fullName>
    </submittedName>
</protein>
<evidence type="ECO:0000259" key="1">
    <source>
        <dbReference type="Pfam" id="PF01636"/>
    </source>
</evidence>
<dbReference type="Gene3D" id="3.90.1200.10">
    <property type="match status" value="1"/>
</dbReference>
<dbReference type="AlphaFoldDB" id="A0A1R1B157"/>
<dbReference type="Proteomes" id="UP000187074">
    <property type="component" value="Unassembled WGS sequence"/>
</dbReference>
<dbReference type="InterPro" id="IPR002575">
    <property type="entry name" value="Aminoglycoside_PTrfase"/>
</dbReference>
<dbReference type="PANTHER" id="PTHR21310:SF15">
    <property type="entry name" value="AMINOGLYCOSIDE PHOSPHOTRANSFERASE DOMAIN-CONTAINING PROTEIN"/>
    <property type="match status" value="1"/>
</dbReference>
<proteinExistence type="predicted"/>
<dbReference type="SUPFAM" id="SSF56112">
    <property type="entry name" value="Protein kinase-like (PK-like)"/>
    <property type="match status" value="1"/>
</dbReference>
<feature type="domain" description="Aminoglycoside phosphotransferase" evidence="1">
    <location>
        <begin position="26"/>
        <end position="260"/>
    </location>
</feature>
<dbReference type="RefSeq" id="WP_076323501.1">
    <property type="nucleotide sequence ID" value="NZ_MRTF01000005.1"/>
</dbReference>
<evidence type="ECO:0000313" key="3">
    <source>
        <dbReference type="Proteomes" id="UP000187074"/>
    </source>
</evidence>
<dbReference type="EMBL" id="MRTF01000005">
    <property type="protein sequence ID" value="OME92247.1"/>
    <property type="molecule type" value="Genomic_DNA"/>
</dbReference>
<dbReference type="Pfam" id="PF01636">
    <property type="entry name" value="APH"/>
    <property type="match status" value="1"/>
</dbReference>
<dbReference type="PANTHER" id="PTHR21310">
    <property type="entry name" value="AMINOGLYCOSIDE PHOSPHOTRANSFERASE-RELATED-RELATED"/>
    <property type="match status" value="1"/>
</dbReference>
<dbReference type="InterPro" id="IPR051678">
    <property type="entry name" value="AGP_Transferase"/>
</dbReference>
<organism evidence="2 3">
    <name type="scientific">Paenibacillus lautus</name>
    <name type="common">Bacillus lautus</name>
    <dbReference type="NCBI Taxonomy" id="1401"/>
    <lineage>
        <taxon>Bacteria</taxon>
        <taxon>Bacillati</taxon>
        <taxon>Bacillota</taxon>
        <taxon>Bacilli</taxon>
        <taxon>Bacillales</taxon>
        <taxon>Paenibacillaceae</taxon>
        <taxon>Paenibacillus</taxon>
    </lineage>
</organism>
<dbReference type="STRING" id="1401.BK123_16710"/>
<dbReference type="InterPro" id="IPR011009">
    <property type="entry name" value="Kinase-like_dom_sf"/>
</dbReference>
<reference evidence="2 3" key="1">
    <citation type="submission" date="2016-11" db="EMBL/GenBank/DDBJ databases">
        <title>Paenibacillus species isolates.</title>
        <authorList>
            <person name="Beno S.M."/>
        </authorList>
    </citation>
    <scope>NUCLEOTIDE SEQUENCE [LARGE SCALE GENOMIC DNA]</scope>
    <source>
        <strain evidence="2 3">FSL F4-0100</strain>
    </source>
</reference>
<gene>
    <name evidence="2" type="ORF">BK123_16710</name>
</gene>